<comment type="caution">
    <text evidence="1">The sequence shown here is derived from an EMBL/GenBank/DDBJ whole genome shotgun (WGS) entry which is preliminary data.</text>
</comment>
<proteinExistence type="predicted"/>
<sequence>MPASETSKKLKTLAAVARDNASCSGEADEQRAWNAHAIELEAIANRACDFQSLLEIRDFLQDIVGGAEITERSRDTARGFVYVMDAEYGTAWRDGASVIPTVNSENGR</sequence>
<keyword evidence="2" id="KW-1185">Reference proteome</keyword>
<dbReference type="AlphaFoldDB" id="A0A176YFM8"/>
<name>A0A176YFM8_9BRAD</name>
<gene>
    <name evidence="1" type="ORF">AYJ54_00510</name>
</gene>
<evidence type="ECO:0000313" key="2">
    <source>
        <dbReference type="Proteomes" id="UP000076959"/>
    </source>
</evidence>
<dbReference type="Proteomes" id="UP000076959">
    <property type="component" value="Unassembled WGS sequence"/>
</dbReference>
<dbReference type="RefSeq" id="WP_063703490.1">
    <property type="nucleotide sequence ID" value="NZ_LUUB01000079.1"/>
</dbReference>
<evidence type="ECO:0000313" key="1">
    <source>
        <dbReference type="EMBL" id="OAF05421.1"/>
    </source>
</evidence>
<dbReference type="EMBL" id="LUUB01000079">
    <property type="protein sequence ID" value="OAF05421.1"/>
    <property type="molecule type" value="Genomic_DNA"/>
</dbReference>
<reference evidence="1 2" key="1">
    <citation type="submission" date="2016-03" db="EMBL/GenBank/DDBJ databases">
        <title>Draft Genome Sequence of the Strain BR 10245 (Bradyrhizobium sp.) isolated from nodules of Centrolobium paraense.</title>
        <authorList>
            <person name="Simoes-Araujo J.L.Sr."/>
            <person name="Barauna A.C."/>
            <person name="Silva K."/>
            <person name="Zilli J.E."/>
        </authorList>
    </citation>
    <scope>NUCLEOTIDE SEQUENCE [LARGE SCALE GENOMIC DNA]</scope>
    <source>
        <strain evidence="1 2">BR 10245</strain>
    </source>
</reference>
<organism evidence="1 2">
    <name type="scientific">Bradyrhizobium centrolobii</name>
    <dbReference type="NCBI Taxonomy" id="1505087"/>
    <lineage>
        <taxon>Bacteria</taxon>
        <taxon>Pseudomonadati</taxon>
        <taxon>Pseudomonadota</taxon>
        <taxon>Alphaproteobacteria</taxon>
        <taxon>Hyphomicrobiales</taxon>
        <taxon>Nitrobacteraceae</taxon>
        <taxon>Bradyrhizobium</taxon>
    </lineage>
</organism>
<accession>A0A176YFM8</accession>
<protein>
    <submittedName>
        <fullName evidence="1">Uncharacterized protein</fullName>
    </submittedName>
</protein>
<dbReference type="STRING" id="1505087.AYJ54_00510"/>